<dbReference type="GO" id="GO:0020037">
    <property type="term" value="F:heme binding"/>
    <property type="evidence" value="ECO:0007669"/>
    <property type="project" value="InterPro"/>
</dbReference>
<protein>
    <recommendedName>
        <fullName evidence="7">Cytochrome P450</fullName>
    </recommendedName>
</protein>
<evidence type="ECO:0000313" key="5">
    <source>
        <dbReference type="Ensembl" id="ENSNMLP00000003026.1"/>
    </source>
</evidence>
<keyword evidence="3" id="KW-0479">Metal-binding</keyword>
<dbReference type="InterPro" id="IPR050182">
    <property type="entry name" value="Cytochrome_P450_fam2"/>
</dbReference>
<dbReference type="GO" id="GO:0006805">
    <property type="term" value="P:xenobiotic metabolic process"/>
    <property type="evidence" value="ECO:0007669"/>
    <property type="project" value="TreeGrafter"/>
</dbReference>
<dbReference type="Ensembl" id="ENSNMLT00000003475.1">
    <property type="protein sequence ID" value="ENSNMLP00000003026.1"/>
    <property type="gene ID" value="ENSNMLG00000002203.1"/>
</dbReference>
<reference evidence="5" key="1">
    <citation type="submission" date="2025-08" db="UniProtKB">
        <authorList>
            <consortium name="Ensembl"/>
        </authorList>
    </citation>
    <scope>IDENTIFICATION</scope>
</reference>
<keyword evidence="6" id="KW-1185">Reference proteome</keyword>
<evidence type="ECO:0000256" key="3">
    <source>
        <dbReference type="ARBA" id="ARBA00022723"/>
    </source>
</evidence>
<dbReference type="GO" id="GO:0006082">
    <property type="term" value="P:organic acid metabolic process"/>
    <property type="evidence" value="ECO:0007669"/>
    <property type="project" value="TreeGrafter"/>
</dbReference>
<proteinExistence type="inferred from homology"/>
<keyword evidence="4" id="KW-0408">Iron</keyword>
<organism evidence="5 6">
    <name type="scientific">Neogobius melanostomus</name>
    <name type="common">round goby</name>
    <dbReference type="NCBI Taxonomy" id="47308"/>
    <lineage>
        <taxon>Eukaryota</taxon>
        <taxon>Metazoa</taxon>
        <taxon>Chordata</taxon>
        <taxon>Craniata</taxon>
        <taxon>Vertebrata</taxon>
        <taxon>Euteleostomi</taxon>
        <taxon>Actinopterygii</taxon>
        <taxon>Neopterygii</taxon>
        <taxon>Teleostei</taxon>
        <taxon>Neoteleostei</taxon>
        <taxon>Acanthomorphata</taxon>
        <taxon>Gobiaria</taxon>
        <taxon>Gobiiformes</taxon>
        <taxon>Gobioidei</taxon>
        <taxon>Gobiidae</taxon>
        <taxon>Benthophilinae</taxon>
        <taxon>Neogobiini</taxon>
        <taxon>Neogobius</taxon>
    </lineage>
</organism>
<dbReference type="SUPFAM" id="SSF48264">
    <property type="entry name" value="Cytochrome P450"/>
    <property type="match status" value="1"/>
</dbReference>
<comment type="similarity">
    <text evidence="2">Belongs to the cytochrome P450 family.</text>
</comment>
<dbReference type="Pfam" id="PF00067">
    <property type="entry name" value="p450"/>
    <property type="match status" value="1"/>
</dbReference>
<comment type="cofactor">
    <cofactor evidence="1">
        <name>heme</name>
        <dbReference type="ChEBI" id="CHEBI:30413"/>
    </cofactor>
</comment>
<dbReference type="PANTHER" id="PTHR24300:SF327">
    <property type="entry name" value="CYTOCHROME P450 2F2-RELATED"/>
    <property type="match status" value="1"/>
</dbReference>
<dbReference type="PRINTS" id="PR00463">
    <property type="entry name" value="EP450I"/>
</dbReference>
<evidence type="ECO:0000256" key="4">
    <source>
        <dbReference type="ARBA" id="ARBA00023004"/>
    </source>
</evidence>
<evidence type="ECO:0000256" key="2">
    <source>
        <dbReference type="ARBA" id="ARBA00010617"/>
    </source>
</evidence>
<dbReference type="Proteomes" id="UP000694523">
    <property type="component" value="Unplaced"/>
</dbReference>
<reference evidence="5" key="2">
    <citation type="submission" date="2025-09" db="UniProtKB">
        <authorList>
            <consortium name="Ensembl"/>
        </authorList>
    </citation>
    <scope>IDENTIFICATION</scope>
</reference>
<evidence type="ECO:0000313" key="6">
    <source>
        <dbReference type="Proteomes" id="UP000694523"/>
    </source>
</evidence>
<name>A0A8C6WF92_9GOBI</name>
<dbReference type="InterPro" id="IPR036396">
    <property type="entry name" value="Cyt_P450_sf"/>
</dbReference>
<dbReference type="InterPro" id="IPR001128">
    <property type="entry name" value="Cyt_P450"/>
</dbReference>
<dbReference type="PANTHER" id="PTHR24300">
    <property type="entry name" value="CYTOCHROME P450 508A4-RELATED"/>
    <property type="match status" value="1"/>
</dbReference>
<dbReference type="GO" id="GO:0005737">
    <property type="term" value="C:cytoplasm"/>
    <property type="evidence" value="ECO:0007669"/>
    <property type="project" value="TreeGrafter"/>
</dbReference>
<dbReference type="InterPro" id="IPR002401">
    <property type="entry name" value="Cyt_P450_E_grp-I"/>
</dbReference>
<sequence>MDEKLCHCGLLTVLILYGFRSRRPKNFPPGPTALPFLGNVLNLNLLTSHLFCLPSCFQLRRTYGNVYSLYIGHRAAVVVSGTKALKEALVNKAVDFAGRPQDMYFNAILEDRGNFIADYGHKWKEHRRFSLMTMRNFGLGKQSMEQRILEELKITISDLKKNTGKLIFFIFLFFYNCP</sequence>
<evidence type="ECO:0008006" key="7">
    <source>
        <dbReference type="Google" id="ProtNLM"/>
    </source>
</evidence>
<accession>A0A8C6WF92</accession>
<dbReference type="AlphaFoldDB" id="A0A8C6WF92"/>
<evidence type="ECO:0000256" key="1">
    <source>
        <dbReference type="ARBA" id="ARBA00001971"/>
    </source>
</evidence>
<dbReference type="GO" id="GO:0005506">
    <property type="term" value="F:iron ion binding"/>
    <property type="evidence" value="ECO:0007669"/>
    <property type="project" value="InterPro"/>
</dbReference>
<dbReference type="Gene3D" id="1.10.630.10">
    <property type="entry name" value="Cytochrome P450"/>
    <property type="match status" value="1"/>
</dbReference>
<dbReference type="GO" id="GO:0016712">
    <property type="term" value="F:oxidoreductase activity, acting on paired donors, with incorporation or reduction of molecular oxygen, reduced flavin or flavoprotein as one donor, and incorporation of one atom of oxygen"/>
    <property type="evidence" value="ECO:0007669"/>
    <property type="project" value="TreeGrafter"/>
</dbReference>